<dbReference type="Proteomes" id="UP001066276">
    <property type="component" value="Chromosome 12"/>
</dbReference>
<proteinExistence type="predicted"/>
<comment type="caution">
    <text evidence="2">The sequence shown here is derived from an EMBL/GenBank/DDBJ whole genome shotgun (WGS) entry which is preliminary data.</text>
</comment>
<keyword evidence="3" id="KW-1185">Reference proteome</keyword>
<dbReference type="EMBL" id="JANPWB010000016">
    <property type="protein sequence ID" value="KAJ1083813.1"/>
    <property type="molecule type" value="Genomic_DNA"/>
</dbReference>
<organism evidence="2 3">
    <name type="scientific">Pleurodeles waltl</name>
    <name type="common">Iberian ribbed newt</name>
    <dbReference type="NCBI Taxonomy" id="8319"/>
    <lineage>
        <taxon>Eukaryota</taxon>
        <taxon>Metazoa</taxon>
        <taxon>Chordata</taxon>
        <taxon>Craniata</taxon>
        <taxon>Vertebrata</taxon>
        <taxon>Euteleostomi</taxon>
        <taxon>Amphibia</taxon>
        <taxon>Batrachia</taxon>
        <taxon>Caudata</taxon>
        <taxon>Salamandroidea</taxon>
        <taxon>Salamandridae</taxon>
        <taxon>Pleurodelinae</taxon>
        <taxon>Pleurodeles</taxon>
    </lineage>
</organism>
<evidence type="ECO:0000256" key="1">
    <source>
        <dbReference type="SAM" id="MobiDB-lite"/>
    </source>
</evidence>
<evidence type="ECO:0000313" key="3">
    <source>
        <dbReference type="Proteomes" id="UP001066276"/>
    </source>
</evidence>
<sequence length="114" mass="11900">MRQRLTHQPQVFVCRPAGGHLVRRRGPGAGSRGQALCGHAAEHRGPPATPAPGDYPTVGPLSDSPLASGPKDSNHEIGATQDSSRGQSQTFKTPKEGAREGKVRSEALSAKSAK</sequence>
<name>A0AAV7KY13_PLEWA</name>
<accession>A0AAV7KY13</accession>
<protein>
    <submittedName>
        <fullName evidence="2">Uncharacterized protein</fullName>
    </submittedName>
</protein>
<dbReference type="AlphaFoldDB" id="A0AAV7KY13"/>
<reference evidence="2" key="1">
    <citation type="journal article" date="2022" name="bioRxiv">
        <title>Sequencing and chromosome-scale assembly of the giantPleurodeles waltlgenome.</title>
        <authorList>
            <person name="Brown T."/>
            <person name="Elewa A."/>
            <person name="Iarovenko S."/>
            <person name="Subramanian E."/>
            <person name="Araus A.J."/>
            <person name="Petzold A."/>
            <person name="Susuki M."/>
            <person name="Suzuki K.-i.T."/>
            <person name="Hayashi T."/>
            <person name="Toyoda A."/>
            <person name="Oliveira C."/>
            <person name="Osipova E."/>
            <person name="Leigh N.D."/>
            <person name="Simon A."/>
            <person name="Yun M.H."/>
        </authorList>
    </citation>
    <scope>NUCLEOTIDE SEQUENCE</scope>
    <source>
        <strain evidence="2">20211129_DDA</strain>
        <tissue evidence="2">Liver</tissue>
    </source>
</reference>
<gene>
    <name evidence="2" type="ORF">NDU88_003968</name>
</gene>
<feature type="compositionally biased region" description="Basic and acidic residues" evidence="1">
    <location>
        <begin position="93"/>
        <end position="105"/>
    </location>
</feature>
<evidence type="ECO:0000313" key="2">
    <source>
        <dbReference type="EMBL" id="KAJ1083813.1"/>
    </source>
</evidence>
<feature type="region of interest" description="Disordered" evidence="1">
    <location>
        <begin position="17"/>
        <end position="114"/>
    </location>
</feature>
<feature type="compositionally biased region" description="Polar residues" evidence="1">
    <location>
        <begin position="80"/>
        <end position="92"/>
    </location>
</feature>